<comment type="similarity">
    <text evidence="1">Belongs to the sigma-70 factor family. ECF subfamily.</text>
</comment>
<keyword evidence="2" id="KW-0805">Transcription regulation</keyword>
<evidence type="ECO:0000256" key="3">
    <source>
        <dbReference type="ARBA" id="ARBA00023082"/>
    </source>
</evidence>
<sequence length="194" mass="22357">MTIEPDLHVEPVVLLHSSDELMQSFPELVSRHQGRVYRFLLRLVGHREDAYELAQETFLQAYRSLPEFRGEALFSTWLLGIAANLARNHMNRSPERRFAFLRHDELDEMETGRYTDCPSVQIAQDDRLRAIQRAVQALPDELRAPLVLVALEGYDYATAAVILDIPMGTLKSRMNRARRELRATLSEYRGLAYA</sequence>
<dbReference type="Gene3D" id="1.10.1740.10">
    <property type="match status" value="1"/>
</dbReference>
<dbReference type="KEGG" id="mmob:F6R98_11850"/>
<accession>A0A5Q0BM76</accession>
<evidence type="ECO:0000313" key="9">
    <source>
        <dbReference type="Proteomes" id="UP000325755"/>
    </source>
</evidence>
<keyword evidence="9" id="KW-1185">Reference proteome</keyword>
<dbReference type="Pfam" id="PF08281">
    <property type="entry name" value="Sigma70_r4_2"/>
    <property type="match status" value="1"/>
</dbReference>
<dbReference type="Proteomes" id="UP000325755">
    <property type="component" value="Chromosome"/>
</dbReference>
<dbReference type="GO" id="GO:0016987">
    <property type="term" value="F:sigma factor activity"/>
    <property type="evidence" value="ECO:0007669"/>
    <property type="project" value="UniProtKB-KW"/>
</dbReference>
<feature type="domain" description="RNA polymerase sigma factor 70 region 4 type 2" evidence="7">
    <location>
        <begin position="129"/>
        <end position="181"/>
    </location>
</feature>
<dbReference type="InterPro" id="IPR013325">
    <property type="entry name" value="RNA_pol_sigma_r2"/>
</dbReference>
<keyword evidence="3" id="KW-0731">Sigma factor</keyword>
<dbReference type="NCBIfam" id="TIGR02937">
    <property type="entry name" value="sigma70-ECF"/>
    <property type="match status" value="1"/>
</dbReference>
<keyword evidence="4" id="KW-0238">DNA-binding</keyword>
<dbReference type="Pfam" id="PF04542">
    <property type="entry name" value="Sigma70_r2"/>
    <property type="match status" value="1"/>
</dbReference>
<dbReference type="InterPro" id="IPR036388">
    <property type="entry name" value="WH-like_DNA-bd_sf"/>
</dbReference>
<dbReference type="OrthoDB" id="9780326at2"/>
<dbReference type="Gene3D" id="1.10.10.10">
    <property type="entry name" value="Winged helix-like DNA-binding domain superfamily/Winged helix DNA-binding domain"/>
    <property type="match status" value="1"/>
</dbReference>
<dbReference type="AlphaFoldDB" id="A0A5Q0BM76"/>
<dbReference type="InParanoid" id="A0A5Q0BM76"/>
<evidence type="ECO:0000256" key="4">
    <source>
        <dbReference type="ARBA" id="ARBA00023125"/>
    </source>
</evidence>
<evidence type="ECO:0000259" key="6">
    <source>
        <dbReference type="Pfam" id="PF04542"/>
    </source>
</evidence>
<reference evidence="8 9" key="1">
    <citation type="submission" date="2019-09" db="EMBL/GenBank/DDBJ databases">
        <title>Ecophysiology of the spiral-shaped methanotroph Methylospira mobilis as revealed by the complete genome sequence.</title>
        <authorList>
            <person name="Oshkin I.Y."/>
            <person name="Dedysh S.N."/>
            <person name="Miroshnikov K."/>
            <person name="Danilova O.V."/>
            <person name="Hakobyan A."/>
            <person name="Liesack W."/>
        </authorList>
    </citation>
    <scope>NUCLEOTIDE SEQUENCE [LARGE SCALE GENOMIC DNA]</scope>
    <source>
        <strain evidence="8 9">Shm1</strain>
    </source>
</reference>
<dbReference type="GO" id="GO:0003677">
    <property type="term" value="F:DNA binding"/>
    <property type="evidence" value="ECO:0007669"/>
    <property type="project" value="UniProtKB-KW"/>
</dbReference>
<keyword evidence="5" id="KW-0804">Transcription</keyword>
<organism evidence="8 9">
    <name type="scientific">Candidatus Methylospira mobilis</name>
    <dbReference type="NCBI Taxonomy" id="1808979"/>
    <lineage>
        <taxon>Bacteria</taxon>
        <taxon>Pseudomonadati</taxon>
        <taxon>Pseudomonadota</taxon>
        <taxon>Gammaproteobacteria</taxon>
        <taxon>Methylococcales</taxon>
        <taxon>Methylococcaceae</taxon>
        <taxon>Candidatus Methylospira</taxon>
    </lineage>
</organism>
<evidence type="ECO:0000256" key="1">
    <source>
        <dbReference type="ARBA" id="ARBA00010641"/>
    </source>
</evidence>
<protein>
    <submittedName>
        <fullName evidence="8">Sigma-70 family RNA polymerase sigma factor</fullName>
    </submittedName>
</protein>
<evidence type="ECO:0000313" key="8">
    <source>
        <dbReference type="EMBL" id="QFY43228.1"/>
    </source>
</evidence>
<dbReference type="InterPro" id="IPR014284">
    <property type="entry name" value="RNA_pol_sigma-70_dom"/>
</dbReference>
<feature type="domain" description="RNA polymerase sigma-70 region 2" evidence="6">
    <location>
        <begin position="28"/>
        <end position="92"/>
    </location>
</feature>
<dbReference type="RefSeq" id="WP_153249209.1">
    <property type="nucleotide sequence ID" value="NZ_CP044205.1"/>
</dbReference>
<dbReference type="SUPFAM" id="SSF88659">
    <property type="entry name" value="Sigma3 and sigma4 domains of RNA polymerase sigma factors"/>
    <property type="match status" value="1"/>
</dbReference>
<dbReference type="InterPro" id="IPR007627">
    <property type="entry name" value="RNA_pol_sigma70_r2"/>
</dbReference>
<dbReference type="PANTHER" id="PTHR43133:SF8">
    <property type="entry name" value="RNA POLYMERASE SIGMA FACTOR HI_1459-RELATED"/>
    <property type="match status" value="1"/>
</dbReference>
<dbReference type="InterPro" id="IPR013324">
    <property type="entry name" value="RNA_pol_sigma_r3/r4-like"/>
</dbReference>
<dbReference type="GO" id="GO:0006352">
    <property type="term" value="P:DNA-templated transcription initiation"/>
    <property type="evidence" value="ECO:0007669"/>
    <property type="project" value="InterPro"/>
</dbReference>
<dbReference type="InterPro" id="IPR039425">
    <property type="entry name" value="RNA_pol_sigma-70-like"/>
</dbReference>
<name>A0A5Q0BM76_9GAMM</name>
<evidence type="ECO:0000256" key="5">
    <source>
        <dbReference type="ARBA" id="ARBA00023163"/>
    </source>
</evidence>
<dbReference type="SUPFAM" id="SSF88946">
    <property type="entry name" value="Sigma2 domain of RNA polymerase sigma factors"/>
    <property type="match status" value="1"/>
</dbReference>
<dbReference type="EMBL" id="CP044205">
    <property type="protein sequence ID" value="QFY43228.1"/>
    <property type="molecule type" value="Genomic_DNA"/>
</dbReference>
<dbReference type="PANTHER" id="PTHR43133">
    <property type="entry name" value="RNA POLYMERASE ECF-TYPE SIGMA FACTO"/>
    <property type="match status" value="1"/>
</dbReference>
<gene>
    <name evidence="8" type="ORF">F6R98_11850</name>
</gene>
<evidence type="ECO:0000256" key="2">
    <source>
        <dbReference type="ARBA" id="ARBA00023015"/>
    </source>
</evidence>
<proteinExistence type="inferred from homology"/>
<evidence type="ECO:0000259" key="7">
    <source>
        <dbReference type="Pfam" id="PF08281"/>
    </source>
</evidence>
<dbReference type="InterPro" id="IPR013249">
    <property type="entry name" value="RNA_pol_sigma70_r4_t2"/>
</dbReference>